<dbReference type="SMART" id="SM00271">
    <property type="entry name" value="DnaJ"/>
    <property type="match status" value="1"/>
</dbReference>
<dbReference type="CDD" id="cd06257">
    <property type="entry name" value="DnaJ"/>
    <property type="match status" value="1"/>
</dbReference>
<dbReference type="InterPro" id="IPR036869">
    <property type="entry name" value="J_dom_sf"/>
</dbReference>
<dbReference type="Gene3D" id="1.10.287.110">
    <property type="entry name" value="DnaJ domain"/>
    <property type="match status" value="1"/>
</dbReference>
<evidence type="ECO:0000313" key="4">
    <source>
        <dbReference type="Proteomes" id="UP000033202"/>
    </source>
</evidence>
<feature type="region of interest" description="Disordered" evidence="1">
    <location>
        <begin position="58"/>
        <end position="91"/>
    </location>
</feature>
<dbReference type="PROSITE" id="PS50076">
    <property type="entry name" value="DNAJ_2"/>
    <property type="match status" value="1"/>
</dbReference>
<dbReference type="STRING" id="1219043.SCH01S_39_01620"/>
<dbReference type="Proteomes" id="UP000033202">
    <property type="component" value="Unassembled WGS sequence"/>
</dbReference>
<dbReference type="AlphaFoldDB" id="A0A0E9MQ51"/>
<dbReference type="PANTHER" id="PTHR24074">
    <property type="entry name" value="CO-CHAPERONE PROTEIN DJLA"/>
    <property type="match status" value="1"/>
</dbReference>
<proteinExistence type="predicted"/>
<organism evidence="3 4">
    <name type="scientific">Sphingomonas changbaiensis NBRC 104936</name>
    <dbReference type="NCBI Taxonomy" id="1219043"/>
    <lineage>
        <taxon>Bacteria</taxon>
        <taxon>Pseudomonadati</taxon>
        <taxon>Pseudomonadota</taxon>
        <taxon>Alphaproteobacteria</taxon>
        <taxon>Sphingomonadales</taxon>
        <taxon>Sphingomonadaceae</taxon>
        <taxon>Sphingomonas</taxon>
    </lineage>
</organism>
<reference evidence="3 4" key="1">
    <citation type="submission" date="2015-04" db="EMBL/GenBank/DDBJ databases">
        <title>Whole genome shotgun sequence of Sphingomonas changbaiensis NBRC 104936.</title>
        <authorList>
            <person name="Katano-Makiyama Y."/>
            <person name="Hosoyama A."/>
            <person name="Hashimoto M."/>
            <person name="Noguchi M."/>
            <person name="Tsuchikane K."/>
            <person name="Ohji S."/>
            <person name="Yamazoe A."/>
            <person name="Ichikawa N."/>
            <person name="Kimura A."/>
            <person name="Fujita N."/>
        </authorList>
    </citation>
    <scope>NUCLEOTIDE SEQUENCE [LARGE SCALE GENOMIC DNA]</scope>
    <source>
        <strain evidence="3 4">NBRC 104936</strain>
    </source>
</reference>
<name>A0A0E9MQ51_9SPHN</name>
<dbReference type="PRINTS" id="PR00625">
    <property type="entry name" value="JDOMAIN"/>
</dbReference>
<protein>
    <recommendedName>
        <fullName evidence="2">J domain-containing protein</fullName>
    </recommendedName>
</protein>
<dbReference type="RefSeq" id="WP_169746383.1">
    <property type="nucleotide sequence ID" value="NZ_BBWU01000039.1"/>
</dbReference>
<dbReference type="Pfam" id="PF00226">
    <property type="entry name" value="DnaJ"/>
    <property type="match status" value="1"/>
</dbReference>
<gene>
    <name evidence="3" type="ORF">SCH01S_39_01620</name>
</gene>
<feature type="domain" description="J" evidence="2">
    <location>
        <begin position="5"/>
        <end position="70"/>
    </location>
</feature>
<evidence type="ECO:0000313" key="3">
    <source>
        <dbReference type="EMBL" id="GAO39877.1"/>
    </source>
</evidence>
<evidence type="ECO:0000259" key="2">
    <source>
        <dbReference type="PROSITE" id="PS50076"/>
    </source>
</evidence>
<dbReference type="SUPFAM" id="SSF46565">
    <property type="entry name" value="Chaperone J-domain"/>
    <property type="match status" value="1"/>
</dbReference>
<accession>A0A0E9MQ51</accession>
<evidence type="ECO:0000256" key="1">
    <source>
        <dbReference type="SAM" id="MobiDB-lite"/>
    </source>
</evidence>
<dbReference type="InterPro" id="IPR001623">
    <property type="entry name" value="DnaJ_domain"/>
</dbReference>
<sequence length="132" mass="14433">MVASSHYERLGIGRDASQQDIAKAYRALCRRYHPDLNGGRADALRKMQELNESYALLRNPARRSSHDRGLAGRAGAPIARRRPWKPVPASPKRPNLGAWLQAAMLAISVFLTFAPQPVSAEAPASASRAVHP</sequence>
<dbReference type="InterPro" id="IPR050817">
    <property type="entry name" value="DjlA_DnaK_co-chaperone"/>
</dbReference>
<keyword evidence="4" id="KW-1185">Reference proteome</keyword>
<comment type="caution">
    <text evidence="3">The sequence shown here is derived from an EMBL/GenBank/DDBJ whole genome shotgun (WGS) entry which is preliminary data.</text>
</comment>
<dbReference type="EMBL" id="BBWU01000039">
    <property type="protein sequence ID" value="GAO39877.1"/>
    <property type="molecule type" value="Genomic_DNA"/>
</dbReference>